<dbReference type="InterPro" id="IPR001173">
    <property type="entry name" value="Glyco_trans_2-like"/>
</dbReference>
<dbReference type="SUPFAM" id="SSF53448">
    <property type="entry name" value="Nucleotide-diphospho-sugar transferases"/>
    <property type="match status" value="1"/>
</dbReference>
<accession>A0A318TS58</accession>
<protein>
    <submittedName>
        <fullName evidence="2">GT2 family glycosyltransferase</fullName>
    </submittedName>
</protein>
<proteinExistence type="predicted"/>
<sequence>MRFQHDLSLIAPALLQGRLFAPQEPGRRWHIGLFVNDRFQGAVAADLPLTAPPSAAADPGEGFALTLNLAALHDADLIRLEVLGTDHVLAERTLADLRGGRAAPVTAPGAVWAVRGLTLAGRLEDGVTSLPAYEILAFEEDRLVGRSRVWRWQHVGEPQDPMGKAIAFDLFLDPALADGQLHAIHVATSTGQVLDGSPVEVIAWPNALVAQLDRGQVPGTEAHQRRLDRAWEGLLGNSMGLEGYGALYPELSETADWPGSFDVAADGIAYPIPGSGWVLLAHRDIRPLPAFAERMLAALPRMPEARAVFCDLALRESDGTLWPLLMPAFDWERLLEQGHAALCFALPVAALQTPAASLAALLLAWLAPAGQAPDRRQIWHLPHPGGIAEAAALRASCAARSAALAAALHAPGLLPPGTRVQESPRPRALFPALHLNRPARHRAISVIVPSRNNAALLDAAIAGLRTQNPGFDLDLMIVDHASDAPEALALFDRLESDGARILRVEGGFNFARMNNFAAAQARHAQLCFMNNDVDFPVPGVLAELSGRLAEDSTGAVGPLMMRASEIIQHGGVTLGPWVGAVHAFEDRMRGDPGYAEMLRCAHEPGGLTAAMLLTRRDLFERLGGFDAERFAVNFNDVDYGLKLRAAGYRLVLSPHAVIRHHESLSRGRERGTPAGLRMQRELASLRAKWREALLNDTQFHPLFALDGLPYRGLSLRHRDPAPRCAGYPIARPLPDGF</sequence>
<name>A0A318TS58_9RHOB</name>
<dbReference type="PANTHER" id="PTHR43179:SF7">
    <property type="entry name" value="RHAMNOSYLTRANSFERASE WBBL"/>
    <property type="match status" value="1"/>
</dbReference>
<dbReference type="RefSeq" id="WP_181420916.1">
    <property type="nucleotide sequence ID" value="NZ_QJTK01000017.1"/>
</dbReference>
<dbReference type="EMBL" id="QJTK01000017">
    <property type="protein sequence ID" value="PYF07454.1"/>
    <property type="molecule type" value="Genomic_DNA"/>
</dbReference>
<dbReference type="InterPro" id="IPR029044">
    <property type="entry name" value="Nucleotide-diphossugar_trans"/>
</dbReference>
<organism evidence="2 3">
    <name type="scientific">Rhodobacter viridis</name>
    <dbReference type="NCBI Taxonomy" id="1054202"/>
    <lineage>
        <taxon>Bacteria</taxon>
        <taxon>Pseudomonadati</taxon>
        <taxon>Pseudomonadota</taxon>
        <taxon>Alphaproteobacteria</taxon>
        <taxon>Rhodobacterales</taxon>
        <taxon>Rhodobacter group</taxon>
        <taxon>Rhodobacter</taxon>
    </lineage>
</organism>
<dbReference type="Gene3D" id="3.90.550.10">
    <property type="entry name" value="Spore Coat Polysaccharide Biosynthesis Protein SpsA, Chain A"/>
    <property type="match status" value="1"/>
</dbReference>
<feature type="domain" description="Glycosyltransferase 2-like" evidence="1">
    <location>
        <begin position="445"/>
        <end position="621"/>
    </location>
</feature>
<comment type="caution">
    <text evidence="2">The sequence shown here is derived from an EMBL/GenBank/DDBJ whole genome shotgun (WGS) entry which is preliminary data.</text>
</comment>
<evidence type="ECO:0000313" key="3">
    <source>
        <dbReference type="Proteomes" id="UP000247727"/>
    </source>
</evidence>
<dbReference type="Proteomes" id="UP000247727">
    <property type="component" value="Unassembled WGS sequence"/>
</dbReference>
<keyword evidence="3" id="KW-1185">Reference proteome</keyword>
<evidence type="ECO:0000313" key="2">
    <source>
        <dbReference type="EMBL" id="PYF07454.1"/>
    </source>
</evidence>
<keyword evidence="2" id="KW-0808">Transferase</keyword>
<reference evidence="2 3" key="1">
    <citation type="submission" date="2018-06" db="EMBL/GenBank/DDBJ databases">
        <title>Genomic Encyclopedia of Type Strains, Phase III (KMG-III): the genomes of soil and plant-associated and newly described type strains.</title>
        <authorList>
            <person name="Whitman W."/>
        </authorList>
    </citation>
    <scope>NUCLEOTIDE SEQUENCE [LARGE SCALE GENOMIC DNA]</scope>
    <source>
        <strain evidence="2 3">JA737</strain>
    </source>
</reference>
<dbReference type="AlphaFoldDB" id="A0A318TS58"/>
<dbReference type="PANTHER" id="PTHR43179">
    <property type="entry name" value="RHAMNOSYLTRANSFERASE WBBL"/>
    <property type="match status" value="1"/>
</dbReference>
<gene>
    <name evidence="2" type="ORF">C8J30_1175</name>
</gene>
<dbReference type="GO" id="GO:0016740">
    <property type="term" value="F:transferase activity"/>
    <property type="evidence" value="ECO:0007669"/>
    <property type="project" value="UniProtKB-KW"/>
</dbReference>
<dbReference type="Pfam" id="PF00535">
    <property type="entry name" value="Glycos_transf_2"/>
    <property type="match status" value="1"/>
</dbReference>
<evidence type="ECO:0000259" key="1">
    <source>
        <dbReference type="Pfam" id="PF00535"/>
    </source>
</evidence>